<proteinExistence type="predicted"/>
<reference evidence="2 3" key="1">
    <citation type="submission" date="2016-10" db="EMBL/GenBank/DDBJ databases">
        <authorList>
            <person name="de Groot N.N."/>
        </authorList>
    </citation>
    <scope>NUCLEOTIDE SEQUENCE [LARGE SCALE GENOMIC DNA]</scope>
    <source>
        <strain evidence="2 3">CGMCC 1.3702</strain>
    </source>
</reference>
<evidence type="ECO:0000313" key="3">
    <source>
        <dbReference type="Proteomes" id="UP000198642"/>
    </source>
</evidence>
<dbReference type="GO" id="GO:0006355">
    <property type="term" value="P:regulation of DNA-templated transcription"/>
    <property type="evidence" value="ECO:0007669"/>
    <property type="project" value="InterPro"/>
</dbReference>
<dbReference type="PROSITE" id="PS51500">
    <property type="entry name" value="SIN"/>
    <property type="match status" value="1"/>
</dbReference>
<dbReference type="InterPro" id="IPR010981">
    <property type="entry name" value="SinR/SinI_dimer_dom"/>
</dbReference>
<accession>A0A1I0WHT0</accession>
<dbReference type="AlphaFoldDB" id="A0A1I0WHT0"/>
<dbReference type="Proteomes" id="UP000198642">
    <property type="component" value="Unassembled WGS sequence"/>
</dbReference>
<gene>
    <name evidence="2" type="ORF">SAMN04488072_10335</name>
</gene>
<sequence length="84" mass="9752">MKNVSSEKSKPIEKWGRKVTGLRYYVYDGWAAWEVNGVTFMVHTGEYVEMDQEWVELLKEAKLIGLTIEEVRTILNGEQKISKS</sequence>
<dbReference type="STRING" id="237679.SAMN04488072_10335"/>
<dbReference type="Pfam" id="PF08671">
    <property type="entry name" value="SinI"/>
    <property type="match status" value="1"/>
</dbReference>
<dbReference type="GO" id="GO:0046983">
    <property type="term" value="F:protein dimerization activity"/>
    <property type="evidence" value="ECO:0007669"/>
    <property type="project" value="InterPro"/>
</dbReference>
<evidence type="ECO:0000313" key="2">
    <source>
        <dbReference type="EMBL" id="SFA87947.1"/>
    </source>
</evidence>
<dbReference type="EMBL" id="FOJW01000003">
    <property type="protein sequence ID" value="SFA87947.1"/>
    <property type="molecule type" value="Genomic_DNA"/>
</dbReference>
<protein>
    <submittedName>
        <fullName evidence="2">Anti-repressor SinI</fullName>
    </submittedName>
</protein>
<dbReference type="SUPFAM" id="SSF47406">
    <property type="entry name" value="SinR repressor dimerisation domain-like"/>
    <property type="match status" value="1"/>
</dbReference>
<name>A0A1I0WHT0_9BACI</name>
<evidence type="ECO:0000259" key="1">
    <source>
        <dbReference type="PROSITE" id="PS51500"/>
    </source>
</evidence>
<feature type="domain" description="Sin" evidence="1">
    <location>
        <begin position="41"/>
        <end position="79"/>
    </location>
</feature>
<keyword evidence="3" id="KW-1185">Reference proteome</keyword>
<dbReference type="InterPro" id="IPR036281">
    <property type="entry name" value="SinR/SinI_dimer_dom_sf"/>
</dbReference>
<organism evidence="2 3">
    <name type="scientific">Lentibacillus halodurans</name>
    <dbReference type="NCBI Taxonomy" id="237679"/>
    <lineage>
        <taxon>Bacteria</taxon>
        <taxon>Bacillati</taxon>
        <taxon>Bacillota</taxon>
        <taxon>Bacilli</taxon>
        <taxon>Bacillales</taxon>
        <taxon>Bacillaceae</taxon>
        <taxon>Lentibacillus</taxon>
    </lineage>
</organism>